<dbReference type="AlphaFoldDB" id="A0A9D0ZBD4"/>
<dbReference type="Proteomes" id="UP000886887">
    <property type="component" value="Unassembled WGS sequence"/>
</dbReference>
<keyword evidence="11 14" id="KW-0010">Activator</keyword>
<dbReference type="NCBIfam" id="TIGR02875">
    <property type="entry name" value="spore_0_A"/>
    <property type="match status" value="1"/>
</dbReference>
<keyword evidence="7 14" id="KW-0749">Sporulation</keyword>
<evidence type="ECO:0000256" key="13">
    <source>
        <dbReference type="ARBA" id="ARBA00024867"/>
    </source>
</evidence>
<dbReference type="Pfam" id="PF08769">
    <property type="entry name" value="Spo0A_C"/>
    <property type="match status" value="1"/>
</dbReference>
<dbReference type="PIRSF" id="PIRSF002937">
    <property type="entry name" value="Res_reg_Spo0A"/>
    <property type="match status" value="1"/>
</dbReference>
<evidence type="ECO:0000256" key="14">
    <source>
        <dbReference type="PIRNR" id="PIRNR002937"/>
    </source>
</evidence>
<protein>
    <recommendedName>
        <fullName evidence="2 14">Stage 0 sporulation protein A homolog</fullName>
    </recommendedName>
</protein>
<keyword evidence="8 14" id="KW-0902">Two-component regulatory system</keyword>
<evidence type="ECO:0000256" key="10">
    <source>
        <dbReference type="ARBA" id="ARBA00023125"/>
    </source>
</evidence>
<dbReference type="GO" id="GO:0042173">
    <property type="term" value="P:regulation of sporulation resulting in formation of a cellular spore"/>
    <property type="evidence" value="ECO:0007669"/>
    <property type="project" value="InterPro"/>
</dbReference>
<evidence type="ECO:0000256" key="4">
    <source>
        <dbReference type="ARBA" id="ARBA00022491"/>
    </source>
</evidence>
<dbReference type="GO" id="GO:0051606">
    <property type="term" value="P:detection of stimulus"/>
    <property type="evidence" value="ECO:0007669"/>
    <property type="project" value="UniProtKB-UniRule"/>
</dbReference>
<proteinExistence type="predicted"/>
<keyword evidence="6 14" id="KW-0106">Calcium</keyword>
<evidence type="ECO:0000256" key="11">
    <source>
        <dbReference type="ARBA" id="ARBA00023159"/>
    </source>
</evidence>
<gene>
    <name evidence="18" type="primary">spo0A</name>
    <name evidence="18" type="ORF">IAB73_10825</name>
</gene>
<evidence type="ECO:0000313" key="19">
    <source>
        <dbReference type="Proteomes" id="UP000886887"/>
    </source>
</evidence>
<evidence type="ECO:0000313" key="18">
    <source>
        <dbReference type="EMBL" id="HIQ72686.1"/>
    </source>
</evidence>
<feature type="domain" description="Response regulatory" evidence="17">
    <location>
        <begin position="1"/>
        <end position="111"/>
    </location>
</feature>
<sequence length="248" mass="27975">MELRRIIADYFTQREDVRVVGQAGNGVEALELLPRTQPDVLLTDIIMPQMDGYTMLEQLAHMDLERKPGVIVLTALGRDDFIMRAVQLGARYYMIKPFDFSTLYQRVVEVARTRPTLQEALMSPPPTPAESSRSADEKIASLFLTVGIPAHIKGYQFLREAVKLVMDQPEMINRITKELYPGIARKFSTSPSKVERAIRHAIEVAWSRGRVEVLNQVFGANVCSPDDKPTNGEFIALIADKMRVDRTA</sequence>
<dbReference type="SUPFAM" id="SSF46894">
    <property type="entry name" value="C-terminal effector domain of the bipartite response regulators"/>
    <property type="match status" value="1"/>
</dbReference>
<dbReference type="InterPro" id="IPR039420">
    <property type="entry name" value="WalR-like"/>
</dbReference>
<dbReference type="GO" id="GO:0005829">
    <property type="term" value="C:cytosol"/>
    <property type="evidence" value="ECO:0007669"/>
    <property type="project" value="TreeGrafter"/>
</dbReference>
<name>A0A9D0ZBD4_9FIRM</name>
<keyword evidence="14 15" id="KW-0479">Metal-binding</keyword>
<keyword evidence="3 14" id="KW-0963">Cytoplasm</keyword>
<evidence type="ECO:0000256" key="12">
    <source>
        <dbReference type="ARBA" id="ARBA00023163"/>
    </source>
</evidence>
<evidence type="ECO:0000256" key="9">
    <source>
        <dbReference type="ARBA" id="ARBA00023015"/>
    </source>
</evidence>
<evidence type="ECO:0000256" key="8">
    <source>
        <dbReference type="ARBA" id="ARBA00023012"/>
    </source>
</evidence>
<dbReference type="Pfam" id="PF00072">
    <property type="entry name" value="Response_reg"/>
    <property type="match status" value="1"/>
</dbReference>
<evidence type="ECO:0000259" key="17">
    <source>
        <dbReference type="PROSITE" id="PS50110"/>
    </source>
</evidence>
<keyword evidence="12 14" id="KW-0804">Transcription</keyword>
<dbReference type="GO" id="GO:0000976">
    <property type="term" value="F:transcription cis-regulatory region binding"/>
    <property type="evidence" value="ECO:0007669"/>
    <property type="project" value="TreeGrafter"/>
</dbReference>
<dbReference type="SUPFAM" id="SSF52172">
    <property type="entry name" value="CheY-like"/>
    <property type="match status" value="1"/>
</dbReference>
<reference evidence="18" key="1">
    <citation type="submission" date="2020-10" db="EMBL/GenBank/DDBJ databases">
        <authorList>
            <person name="Gilroy R."/>
        </authorList>
    </citation>
    <scope>NUCLEOTIDE SEQUENCE</scope>
    <source>
        <strain evidence="18">ChiSxjej2B14-6234</strain>
    </source>
</reference>
<evidence type="ECO:0000256" key="3">
    <source>
        <dbReference type="ARBA" id="ARBA00022490"/>
    </source>
</evidence>
<feature type="binding site" evidence="15">
    <location>
        <position position="44"/>
    </location>
    <ligand>
        <name>Ca(2+)</name>
        <dbReference type="ChEBI" id="CHEBI:29108"/>
    </ligand>
</feature>
<evidence type="ECO:0000256" key="1">
    <source>
        <dbReference type="ARBA" id="ARBA00004496"/>
    </source>
</evidence>
<evidence type="ECO:0000256" key="5">
    <source>
        <dbReference type="ARBA" id="ARBA00022553"/>
    </source>
</evidence>
<dbReference type="InterPro" id="IPR014879">
    <property type="entry name" value="Spo0A_C"/>
</dbReference>
<accession>A0A9D0ZBD4</accession>
<dbReference type="InterPro" id="IPR001789">
    <property type="entry name" value="Sig_transdc_resp-reg_receiver"/>
</dbReference>
<evidence type="ECO:0000256" key="7">
    <source>
        <dbReference type="ARBA" id="ARBA00022969"/>
    </source>
</evidence>
<dbReference type="GO" id="GO:0003700">
    <property type="term" value="F:DNA-binding transcription factor activity"/>
    <property type="evidence" value="ECO:0007669"/>
    <property type="project" value="InterPro"/>
</dbReference>
<keyword evidence="10 14" id="KW-0238">DNA-binding</keyword>
<evidence type="ECO:0000256" key="6">
    <source>
        <dbReference type="ARBA" id="ARBA00022837"/>
    </source>
</evidence>
<reference evidence="18" key="2">
    <citation type="journal article" date="2021" name="PeerJ">
        <title>Extensive microbial diversity within the chicken gut microbiome revealed by metagenomics and culture.</title>
        <authorList>
            <person name="Gilroy R."/>
            <person name="Ravi A."/>
            <person name="Getino M."/>
            <person name="Pursley I."/>
            <person name="Horton D.L."/>
            <person name="Alikhan N.F."/>
            <person name="Baker D."/>
            <person name="Gharbi K."/>
            <person name="Hall N."/>
            <person name="Watson M."/>
            <person name="Adriaenssens E.M."/>
            <person name="Foster-Nyarko E."/>
            <person name="Jarju S."/>
            <person name="Secka A."/>
            <person name="Antonio M."/>
            <person name="Oren A."/>
            <person name="Chaudhuri R.R."/>
            <person name="La Ragione R."/>
            <person name="Hildebrand F."/>
            <person name="Pallen M.J."/>
        </authorList>
    </citation>
    <scope>NUCLEOTIDE SEQUENCE</scope>
    <source>
        <strain evidence="18">ChiSxjej2B14-6234</strain>
    </source>
</reference>
<dbReference type="Gene3D" id="3.40.50.2300">
    <property type="match status" value="1"/>
</dbReference>
<dbReference type="InterPro" id="IPR036388">
    <property type="entry name" value="WH-like_DNA-bd_sf"/>
</dbReference>
<comment type="function">
    <text evidence="13 14">May play the central regulatory role in sporulation. It may be an element of the effector pathway responsible for the activation of sporulation genes in response to nutritional stress. Spo0A may act in concert with spo0H (a sigma factor) to control the expression of some genes that are critical to the sporulation process.</text>
</comment>
<dbReference type="PROSITE" id="PS50110">
    <property type="entry name" value="RESPONSE_REGULATORY"/>
    <property type="match status" value="1"/>
</dbReference>
<dbReference type="SMART" id="SM00448">
    <property type="entry name" value="REC"/>
    <property type="match status" value="1"/>
</dbReference>
<keyword evidence="5 16" id="KW-0597">Phosphoprotein</keyword>
<feature type="modified residue" description="4-aspartylphosphate" evidence="16">
    <location>
        <position position="44"/>
    </location>
</feature>
<dbReference type="PANTHER" id="PTHR48111:SF1">
    <property type="entry name" value="TWO-COMPONENT RESPONSE REGULATOR ORR33"/>
    <property type="match status" value="1"/>
</dbReference>
<organism evidence="18 19">
    <name type="scientific">Candidatus Onthenecus intestinigallinarum</name>
    <dbReference type="NCBI Taxonomy" id="2840875"/>
    <lineage>
        <taxon>Bacteria</taxon>
        <taxon>Bacillati</taxon>
        <taxon>Bacillota</taxon>
        <taxon>Clostridia</taxon>
        <taxon>Eubacteriales</taxon>
        <taxon>Candidatus Onthenecus</taxon>
    </lineage>
</organism>
<dbReference type="EMBL" id="DVFJ01000037">
    <property type="protein sequence ID" value="HIQ72686.1"/>
    <property type="molecule type" value="Genomic_DNA"/>
</dbReference>
<dbReference type="GO" id="GO:0032993">
    <property type="term" value="C:protein-DNA complex"/>
    <property type="evidence" value="ECO:0007669"/>
    <property type="project" value="TreeGrafter"/>
</dbReference>
<evidence type="ECO:0000256" key="2">
    <source>
        <dbReference type="ARBA" id="ARBA00018672"/>
    </source>
</evidence>
<evidence type="ECO:0000256" key="15">
    <source>
        <dbReference type="PIRSR" id="PIRSR002937-1"/>
    </source>
</evidence>
<dbReference type="GO" id="GO:0000156">
    <property type="term" value="F:phosphorelay response regulator activity"/>
    <property type="evidence" value="ECO:0007669"/>
    <property type="project" value="TreeGrafter"/>
</dbReference>
<dbReference type="GO" id="GO:0005509">
    <property type="term" value="F:calcium ion binding"/>
    <property type="evidence" value="ECO:0007669"/>
    <property type="project" value="UniProtKB-UniRule"/>
</dbReference>
<comment type="caution">
    <text evidence="18">The sequence shown here is derived from an EMBL/GenBank/DDBJ whole genome shotgun (WGS) entry which is preliminary data.</text>
</comment>
<dbReference type="InterPro" id="IPR011006">
    <property type="entry name" value="CheY-like_superfamily"/>
</dbReference>
<evidence type="ECO:0000256" key="16">
    <source>
        <dbReference type="PROSITE-ProRule" id="PRU00169"/>
    </source>
</evidence>
<dbReference type="InterPro" id="IPR012052">
    <property type="entry name" value="Spore_0_A"/>
</dbReference>
<comment type="cofactor">
    <cofactor evidence="14 15">
        <name>Ca(2+)</name>
        <dbReference type="ChEBI" id="CHEBI:29108"/>
    </cofactor>
    <text evidence="14 15">Binds 1 Ca(2+) ion per subunit.</text>
</comment>
<dbReference type="PANTHER" id="PTHR48111">
    <property type="entry name" value="REGULATOR OF RPOS"/>
    <property type="match status" value="1"/>
</dbReference>
<dbReference type="Gene3D" id="1.10.10.10">
    <property type="entry name" value="Winged helix-like DNA-binding domain superfamily/Winged helix DNA-binding domain"/>
    <property type="match status" value="1"/>
</dbReference>
<dbReference type="InterPro" id="IPR016032">
    <property type="entry name" value="Sig_transdc_resp-reg_C-effctor"/>
</dbReference>
<comment type="subcellular location">
    <subcellularLocation>
        <location evidence="1 14">Cytoplasm</location>
    </subcellularLocation>
</comment>
<dbReference type="GO" id="GO:0030435">
    <property type="term" value="P:sporulation resulting in formation of a cellular spore"/>
    <property type="evidence" value="ECO:0007669"/>
    <property type="project" value="UniProtKB-UniRule"/>
</dbReference>
<keyword evidence="9 14" id="KW-0805">Transcription regulation</keyword>
<keyword evidence="4 14" id="KW-0678">Repressor</keyword>